<keyword evidence="6 10" id="KW-0472">Membrane</keyword>
<dbReference type="Proteomes" id="UP000799766">
    <property type="component" value="Unassembled WGS sequence"/>
</dbReference>
<dbReference type="GO" id="GO:1903425">
    <property type="term" value="F:fluoride transmembrane transporter activity"/>
    <property type="evidence" value="ECO:0007669"/>
    <property type="project" value="TreeGrafter"/>
</dbReference>
<feature type="transmembrane region" description="Helical" evidence="10">
    <location>
        <begin position="463"/>
        <end position="484"/>
    </location>
</feature>
<evidence type="ECO:0000256" key="8">
    <source>
        <dbReference type="ARBA" id="ARBA00035585"/>
    </source>
</evidence>
<evidence type="ECO:0000313" key="11">
    <source>
        <dbReference type="EMBL" id="KAF2453583.1"/>
    </source>
</evidence>
<gene>
    <name evidence="11" type="ORF">BDY21DRAFT_374662</name>
</gene>
<feature type="transmembrane region" description="Helical" evidence="10">
    <location>
        <begin position="598"/>
        <end position="619"/>
    </location>
</feature>
<dbReference type="OrthoDB" id="409792at2759"/>
<feature type="transmembrane region" description="Helical" evidence="10">
    <location>
        <begin position="709"/>
        <end position="731"/>
    </location>
</feature>
<sequence length="742" mass="79701">MASSGSRADHYARQRMSLQPSSTMERRRSGAATSAAEADDADAATVPPEDSLDDLEMAVATFSRGSDGLQRRATRLEAEERRRSRSAGDGRRVSRSYSSRSGASMAPDNRSDGPETATTTTTTPPPLPARSSHSRDRRLSTQQQQQPPWEHIQYAEAPAEHEHQHQQQQQRTGRFEDDFTLPTDLDQLTALEGQQLPPHSLTRHETGGSRRSNPLSSMHRRPSRRSSDYERRLSAVEDRRFDQHEQHQQRRRRRSSVRSSASRWSTKTEPTPEEEAYIELDEEPQLEREEDEEAAAAAAAAAAAQGISPAASGEEEKPPDEESPTGSQEAQQEQQSPHAPRRRGPPTKGPSRLATEVYITAYLILFSILGTLARLGIEWLSAYPGAPVVPGVLWANFAGSLLMGFLGEDRVLFREEWGLEPGVQLDRWPRPWWRRRERTWASPRNLRVDADARAAHAKAKKSIPLYIGLATGFCGSLTSFSSWMRDVFLAMSNELPLPPNPRDASTSASASALLFPATTPRPAGYSFLAAAAVLILHPSLSIAALKLGATLADAAHPYLPTLRFGLTRRVADPACAALAAAAWLAAVVVTAVPPAPAWRPAAAFAAALAPPGALARFWLARLLNARVAPTFPLGTFAANALGAAALALAFDLQHVRLGDGGGGTVVGGGAAACGALQGVQDGLCGALTTVSTWVAEVVALWEAGRRGAAWGYGAGSVGAGVAVVVVVMGGVRWSVGWEAAVC</sequence>
<reference evidence="11" key="1">
    <citation type="journal article" date="2020" name="Stud. Mycol.">
        <title>101 Dothideomycetes genomes: a test case for predicting lifestyles and emergence of pathogens.</title>
        <authorList>
            <person name="Haridas S."/>
            <person name="Albert R."/>
            <person name="Binder M."/>
            <person name="Bloem J."/>
            <person name="Labutti K."/>
            <person name="Salamov A."/>
            <person name="Andreopoulos B."/>
            <person name="Baker S."/>
            <person name="Barry K."/>
            <person name="Bills G."/>
            <person name="Bluhm B."/>
            <person name="Cannon C."/>
            <person name="Castanera R."/>
            <person name="Culley D."/>
            <person name="Daum C."/>
            <person name="Ezra D."/>
            <person name="Gonzalez J."/>
            <person name="Henrissat B."/>
            <person name="Kuo A."/>
            <person name="Liang C."/>
            <person name="Lipzen A."/>
            <person name="Lutzoni F."/>
            <person name="Magnuson J."/>
            <person name="Mondo S."/>
            <person name="Nolan M."/>
            <person name="Ohm R."/>
            <person name="Pangilinan J."/>
            <person name="Park H.-J."/>
            <person name="Ramirez L."/>
            <person name="Alfaro M."/>
            <person name="Sun H."/>
            <person name="Tritt A."/>
            <person name="Yoshinaga Y."/>
            <person name="Zwiers L.-H."/>
            <person name="Turgeon B."/>
            <person name="Goodwin S."/>
            <person name="Spatafora J."/>
            <person name="Crous P."/>
            <person name="Grigoriev I."/>
        </authorList>
    </citation>
    <scope>NUCLEOTIDE SEQUENCE</scope>
    <source>
        <strain evidence="11">ATCC 16933</strain>
    </source>
</reference>
<evidence type="ECO:0000256" key="1">
    <source>
        <dbReference type="ARBA" id="ARBA00002598"/>
    </source>
</evidence>
<comment type="similarity">
    <text evidence="7">Belongs to the fluoride channel Fluc/FEX (TC 1.A.43) family.</text>
</comment>
<proteinExistence type="inferred from homology"/>
<comment type="function">
    <text evidence="1">Fluoride channel required for the rapid expulsion of cytoplasmic fluoride.</text>
</comment>
<feature type="compositionally biased region" description="Low complexity" evidence="9">
    <location>
        <begin position="95"/>
        <end position="104"/>
    </location>
</feature>
<feature type="transmembrane region" description="Helical" evidence="10">
    <location>
        <begin position="631"/>
        <end position="650"/>
    </location>
</feature>
<dbReference type="Pfam" id="PF02537">
    <property type="entry name" value="CRCB"/>
    <property type="match status" value="2"/>
</dbReference>
<feature type="compositionally biased region" description="Acidic residues" evidence="9">
    <location>
        <begin position="271"/>
        <end position="294"/>
    </location>
</feature>
<feature type="transmembrane region" description="Helical" evidence="10">
    <location>
        <begin position="570"/>
        <end position="592"/>
    </location>
</feature>
<evidence type="ECO:0000256" key="10">
    <source>
        <dbReference type="SAM" id="Phobius"/>
    </source>
</evidence>
<feature type="transmembrane region" description="Helical" evidence="10">
    <location>
        <begin position="523"/>
        <end position="549"/>
    </location>
</feature>
<evidence type="ECO:0000256" key="6">
    <source>
        <dbReference type="ARBA" id="ARBA00023136"/>
    </source>
</evidence>
<feature type="compositionally biased region" description="Basic and acidic residues" evidence="9">
    <location>
        <begin position="74"/>
        <end position="92"/>
    </location>
</feature>
<keyword evidence="4 10" id="KW-0812">Transmembrane</keyword>
<feature type="transmembrane region" description="Helical" evidence="10">
    <location>
        <begin position="389"/>
        <end position="407"/>
    </location>
</feature>
<dbReference type="GO" id="GO:0005886">
    <property type="term" value="C:plasma membrane"/>
    <property type="evidence" value="ECO:0007669"/>
    <property type="project" value="UniProtKB-SubCell"/>
</dbReference>
<comment type="subcellular location">
    <subcellularLocation>
        <location evidence="2">Cell membrane</location>
        <topology evidence="2">Multi-pass membrane protein</topology>
    </subcellularLocation>
</comment>
<evidence type="ECO:0000256" key="2">
    <source>
        <dbReference type="ARBA" id="ARBA00004651"/>
    </source>
</evidence>
<comment type="catalytic activity">
    <reaction evidence="8">
        <text>fluoride(in) = fluoride(out)</text>
        <dbReference type="Rhea" id="RHEA:76159"/>
        <dbReference type="ChEBI" id="CHEBI:17051"/>
    </reaction>
    <physiologicalReaction direction="left-to-right" evidence="8">
        <dbReference type="Rhea" id="RHEA:76160"/>
    </physiologicalReaction>
</comment>
<evidence type="ECO:0000256" key="9">
    <source>
        <dbReference type="SAM" id="MobiDB-lite"/>
    </source>
</evidence>
<dbReference type="PANTHER" id="PTHR28259">
    <property type="entry name" value="FLUORIDE EXPORT PROTEIN 1-RELATED"/>
    <property type="match status" value="1"/>
</dbReference>
<dbReference type="AlphaFoldDB" id="A0A6A6NQK4"/>
<protein>
    <submittedName>
        <fullName evidence="11">CrcB-like protein-domain-containing protein</fullName>
    </submittedName>
</protein>
<feature type="transmembrane region" description="Helical" evidence="10">
    <location>
        <begin position="357"/>
        <end position="377"/>
    </location>
</feature>
<keyword evidence="3" id="KW-1003">Cell membrane</keyword>
<keyword evidence="5 10" id="KW-1133">Transmembrane helix</keyword>
<evidence type="ECO:0000256" key="7">
    <source>
        <dbReference type="ARBA" id="ARBA00035120"/>
    </source>
</evidence>
<feature type="compositionally biased region" description="Low complexity" evidence="9">
    <location>
        <begin position="295"/>
        <end position="312"/>
    </location>
</feature>
<organism evidence="11 12">
    <name type="scientific">Lineolata rhizophorae</name>
    <dbReference type="NCBI Taxonomy" id="578093"/>
    <lineage>
        <taxon>Eukaryota</taxon>
        <taxon>Fungi</taxon>
        <taxon>Dikarya</taxon>
        <taxon>Ascomycota</taxon>
        <taxon>Pezizomycotina</taxon>
        <taxon>Dothideomycetes</taxon>
        <taxon>Dothideomycetes incertae sedis</taxon>
        <taxon>Lineolatales</taxon>
        <taxon>Lineolataceae</taxon>
        <taxon>Lineolata</taxon>
    </lineage>
</organism>
<keyword evidence="12" id="KW-1185">Reference proteome</keyword>
<dbReference type="InterPro" id="IPR003691">
    <property type="entry name" value="FluC"/>
</dbReference>
<dbReference type="PANTHER" id="PTHR28259:SF1">
    <property type="entry name" value="FLUORIDE EXPORT PROTEIN 1-RELATED"/>
    <property type="match status" value="1"/>
</dbReference>
<accession>A0A6A6NQK4</accession>
<feature type="region of interest" description="Disordered" evidence="9">
    <location>
        <begin position="1"/>
        <end position="351"/>
    </location>
</feature>
<dbReference type="EMBL" id="MU001696">
    <property type="protein sequence ID" value="KAF2453583.1"/>
    <property type="molecule type" value="Genomic_DNA"/>
</dbReference>
<name>A0A6A6NQK4_9PEZI</name>
<evidence type="ECO:0000256" key="5">
    <source>
        <dbReference type="ARBA" id="ARBA00022989"/>
    </source>
</evidence>
<evidence type="ECO:0000256" key="3">
    <source>
        <dbReference type="ARBA" id="ARBA00022475"/>
    </source>
</evidence>
<evidence type="ECO:0000256" key="4">
    <source>
        <dbReference type="ARBA" id="ARBA00022692"/>
    </source>
</evidence>
<feature type="compositionally biased region" description="Polar residues" evidence="9">
    <location>
        <begin position="324"/>
        <end position="337"/>
    </location>
</feature>
<feature type="compositionally biased region" description="Basic and acidic residues" evidence="9">
    <location>
        <begin position="225"/>
        <end position="248"/>
    </location>
</feature>
<evidence type="ECO:0000313" key="12">
    <source>
        <dbReference type="Proteomes" id="UP000799766"/>
    </source>
</evidence>